<keyword evidence="2" id="KW-1133">Transmembrane helix</keyword>
<keyword evidence="5" id="KW-1185">Reference proteome</keyword>
<dbReference type="EnsemblMetazoa" id="G3445.2">
    <property type="protein sequence ID" value="G3445.2:cds"/>
    <property type="gene ID" value="G3445"/>
</dbReference>
<feature type="compositionally biased region" description="Polar residues" evidence="1">
    <location>
        <begin position="67"/>
        <end position="89"/>
    </location>
</feature>
<sequence length="161" mass="17197">MEFLYAVIILTGIGHLALIVLYCLFAWSKSGGCRGKDSSTTNTSSTPDPTQNNRAPQDMERAGVDPSGQQDSARQDTLQPTGDHSFLTNTWISNVRTRIRTIVTGSGGNDSEGTGGQAGQVAGESVDSPPSYEEATKHWDRSLDPPPSYQDSVLDSTHPGV</sequence>
<proteinExistence type="predicted"/>
<dbReference type="HOGENOM" id="CLU_1645379_0_0_1"/>
<name>K1S391_MAGGI</name>
<feature type="compositionally biased region" description="Gly residues" evidence="1">
    <location>
        <begin position="105"/>
        <end position="118"/>
    </location>
</feature>
<feature type="transmembrane region" description="Helical" evidence="2">
    <location>
        <begin position="6"/>
        <end position="27"/>
    </location>
</feature>
<protein>
    <submittedName>
        <fullName evidence="3 4">Uncharacterized protein</fullName>
    </submittedName>
</protein>
<keyword evidence="2" id="KW-0472">Membrane</keyword>
<gene>
    <name evidence="3" type="ORF">CGI_10000882</name>
</gene>
<feature type="region of interest" description="Disordered" evidence="1">
    <location>
        <begin position="102"/>
        <end position="161"/>
    </location>
</feature>
<reference evidence="4" key="2">
    <citation type="submission" date="2022-08" db="UniProtKB">
        <authorList>
            <consortium name="EnsemblMetazoa"/>
        </authorList>
    </citation>
    <scope>IDENTIFICATION</scope>
    <source>
        <strain evidence="4">05x7-T-G4-1.051#20</strain>
    </source>
</reference>
<feature type="region of interest" description="Disordered" evidence="1">
    <location>
        <begin position="35"/>
        <end position="89"/>
    </location>
</feature>
<feature type="compositionally biased region" description="Basic and acidic residues" evidence="1">
    <location>
        <begin position="134"/>
        <end position="143"/>
    </location>
</feature>
<keyword evidence="2" id="KW-0812">Transmembrane</keyword>
<dbReference type="EMBL" id="JH817854">
    <property type="protein sequence ID" value="EKC41891.1"/>
    <property type="molecule type" value="Genomic_DNA"/>
</dbReference>
<organism evidence="3">
    <name type="scientific">Magallana gigas</name>
    <name type="common">Pacific oyster</name>
    <name type="synonym">Crassostrea gigas</name>
    <dbReference type="NCBI Taxonomy" id="29159"/>
    <lineage>
        <taxon>Eukaryota</taxon>
        <taxon>Metazoa</taxon>
        <taxon>Spiralia</taxon>
        <taxon>Lophotrochozoa</taxon>
        <taxon>Mollusca</taxon>
        <taxon>Bivalvia</taxon>
        <taxon>Autobranchia</taxon>
        <taxon>Pteriomorphia</taxon>
        <taxon>Ostreida</taxon>
        <taxon>Ostreoidea</taxon>
        <taxon>Ostreidae</taxon>
        <taxon>Magallana</taxon>
    </lineage>
</organism>
<evidence type="ECO:0000313" key="3">
    <source>
        <dbReference type="EMBL" id="EKC41891.1"/>
    </source>
</evidence>
<reference evidence="3" key="1">
    <citation type="journal article" date="2012" name="Nature">
        <title>The oyster genome reveals stress adaptation and complexity of shell formation.</title>
        <authorList>
            <person name="Zhang G."/>
            <person name="Fang X."/>
            <person name="Guo X."/>
            <person name="Li L."/>
            <person name="Luo R."/>
            <person name="Xu F."/>
            <person name="Yang P."/>
            <person name="Zhang L."/>
            <person name="Wang X."/>
            <person name="Qi H."/>
            <person name="Xiong Z."/>
            <person name="Que H."/>
            <person name="Xie Y."/>
            <person name="Holland P.W."/>
            <person name="Paps J."/>
            <person name="Zhu Y."/>
            <person name="Wu F."/>
            <person name="Chen Y."/>
            <person name="Wang J."/>
            <person name="Peng C."/>
            <person name="Meng J."/>
            <person name="Yang L."/>
            <person name="Liu J."/>
            <person name="Wen B."/>
            <person name="Zhang N."/>
            <person name="Huang Z."/>
            <person name="Zhu Q."/>
            <person name="Feng Y."/>
            <person name="Mount A."/>
            <person name="Hedgecock D."/>
            <person name="Xu Z."/>
            <person name="Liu Y."/>
            <person name="Domazet-Loso T."/>
            <person name="Du Y."/>
            <person name="Sun X."/>
            <person name="Zhang S."/>
            <person name="Liu B."/>
            <person name="Cheng P."/>
            <person name="Jiang X."/>
            <person name="Li J."/>
            <person name="Fan D."/>
            <person name="Wang W."/>
            <person name="Fu W."/>
            <person name="Wang T."/>
            <person name="Wang B."/>
            <person name="Zhang J."/>
            <person name="Peng Z."/>
            <person name="Li Y."/>
            <person name="Li N."/>
            <person name="Wang J."/>
            <person name="Chen M."/>
            <person name="He Y."/>
            <person name="Tan F."/>
            <person name="Song X."/>
            <person name="Zheng Q."/>
            <person name="Huang R."/>
            <person name="Yang H."/>
            <person name="Du X."/>
            <person name="Chen L."/>
            <person name="Yang M."/>
            <person name="Gaffney P.M."/>
            <person name="Wang S."/>
            <person name="Luo L."/>
            <person name="She Z."/>
            <person name="Ming Y."/>
            <person name="Huang W."/>
            <person name="Zhang S."/>
            <person name="Huang B."/>
            <person name="Zhang Y."/>
            <person name="Qu T."/>
            <person name="Ni P."/>
            <person name="Miao G."/>
            <person name="Wang J."/>
            <person name="Wang Q."/>
            <person name="Steinberg C.E."/>
            <person name="Wang H."/>
            <person name="Li N."/>
            <person name="Qian L."/>
            <person name="Zhang G."/>
            <person name="Li Y."/>
            <person name="Yang H."/>
            <person name="Liu X."/>
            <person name="Wang J."/>
            <person name="Yin Y."/>
            <person name="Wang J."/>
        </authorList>
    </citation>
    <scope>NUCLEOTIDE SEQUENCE [LARGE SCALE GENOMIC DNA]</scope>
    <source>
        <strain evidence="3">05x7-T-G4-1.051#20</strain>
    </source>
</reference>
<accession>K1S391</accession>
<dbReference type="AlphaFoldDB" id="K1S391"/>
<dbReference type="Proteomes" id="UP000005408">
    <property type="component" value="Unassembled WGS sequence"/>
</dbReference>
<evidence type="ECO:0000256" key="2">
    <source>
        <dbReference type="SAM" id="Phobius"/>
    </source>
</evidence>
<dbReference type="EnsemblMetazoa" id="G3445.1">
    <property type="protein sequence ID" value="G3445.1:cds"/>
    <property type="gene ID" value="G3445"/>
</dbReference>
<evidence type="ECO:0000256" key="1">
    <source>
        <dbReference type="SAM" id="MobiDB-lite"/>
    </source>
</evidence>
<evidence type="ECO:0000313" key="5">
    <source>
        <dbReference type="Proteomes" id="UP000005408"/>
    </source>
</evidence>
<evidence type="ECO:0000313" key="4">
    <source>
        <dbReference type="EnsemblMetazoa" id="G3445.1:cds"/>
    </source>
</evidence>